<proteinExistence type="predicted"/>
<dbReference type="OrthoDB" id="5178799at2"/>
<dbReference type="GO" id="GO:0008745">
    <property type="term" value="F:N-acetylmuramoyl-L-alanine amidase activity"/>
    <property type="evidence" value="ECO:0007669"/>
    <property type="project" value="InterPro"/>
</dbReference>
<reference evidence="2 3" key="1">
    <citation type="submission" date="2019-07" db="EMBL/GenBank/DDBJ databases">
        <title>New species of Amycolatopsis and Streptomyces.</title>
        <authorList>
            <person name="Duangmal K."/>
            <person name="Teo W.F.A."/>
            <person name="Lipun K."/>
        </authorList>
    </citation>
    <scope>NUCLEOTIDE SEQUENCE [LARGE SCALE GENOMIC DNA]</scope>
    <source>
        <strain evidence="2 3">NBRC 109810</strain>
    </source>
</reference>
<name>A0A5N8VB89_9ACTN</name>
<comment type="caution">
    <text evidence="2">The sequence shown here is derived from an EMBL/GenBank/DDBJ whole genome shotgun (WGS) entry which is preliminary data.</text>
</comment>
<feature type="domain" description="N-acetylmuramoyl-L-alanine amidase" evidence="1">
    <location>
        <begin position="57"/>
        <end position="120"/>
    </location>
</feature>
<dbReference type="AlphaFoldDB" id="A0A5N8VB89"/>
<keyword evidence="3" id="KW-1185">Reference proteome</keyword>
<organism evidence="2 3">
    <name type="scientific">Streptomyces adustus</name>
    <dbReference type="NCBI Taxonomy" id="1609272"/>
    <lineage>
        <taxon>Bacteria</taxon>
        <taxon>Bacillati</taxon>
        <taxon>Actinomycetota</taxon>
        <taxon>Actinomycetes</taxon>
        <taxon>Kitasatosporales</taxon>
        <taxon>Streptomycetaceae</taxon>
        <taxon>Streptomyces</taxon>
    </lineage>
</organism>
<dbReference type="Proteomes" id="UP000325849">
    <property type="component" value="Unassembled WGS sequence"/>
</dbReference>
<dbReference type="Pfam" id="PF01510">
    <property type="entry name" value="Amidase_2"/>
    <property type="match status" value="1"/>
</dbReference>
<dbReference type="Gene3D" id="3.40.80.10">
    <property type="entry name" value="Peptidoglycan recognition protein-like"/>
    <property type="match status" value="1"/>
</dbReference>
<accession>A0A5N8VB89</accession>
<protein>
    <submittedName>
        <fullName evidence="2">N-acetylmuramoyl-L-alanine amidase</fullName>
    </submittedName>
</protein>
<dbReference type="InterPro" id="IPR036505">
    <property type="entry name" value="Amidase/PGRP_sf"/>
</dbReference>
<dbReference type="InterPro" id="IPR002502">
    <property type="entry name" value="Amidase_domain"/>
</dbReference>
<evidence type="ECO:0000313" key="3">
    <source>
        <dbReference type="Proteomes" id="UP000325849"/>
    </source>
</evidence>
<dbReference type="GO" id="GO:0009253">
    <property type="term" value="P:peptidoglycan catabolic process"/>
    <property type="evidence" value="ECO:0007669"/>
    <property type="project" value="InterPro"/>
</dbReference>
<evidence type="ECO:0000259" key="1">
    <source>
        <dbReference type="Pfam" id="PF01510"/>
    </source>
</evidence>
<dbReference type="SUPFAM" id="SSF55846">
    <property type="entry name" value="N-acetylmuramoyl-L-alanine amidase-like"/>
    <property type="match status" value="1"/>
</dbReference>
<dbReference type="EMBL" id="VJZD01000023">
    <property type="protein sequence ID" value="MPY31308.1"/>
    <property type="molecule type" value="Genomic_DNA"/>
</dbReference>
<evidence type="ECO:0000313" key="2">
    <source>
        <dbReference type="EMBL" id="MPY31308.1"/>
    </source>
</evidence>
<sequence length="163" mass="18032">MAALRRCRSRAGGRQCGAGLRRRVRGVRARPGRWRRTLTPRFLGEAGTHLAPSKASGTVDGNDCSYGIEAENLGDGKDTYSRAQYDAWVRINTAICREYGWFAELVACHRKTSVEGKPDPAGPVEGYGTRARFEFTPGQFRKDVAERLTAVEKRVTALEKKGT</sequence>
<gene>
    <name evidence="2" type="ORF">FNH09_08340</name>
</gene>